<accession>E6PNC8</accession>
<dbReference type="EMBL" id="CABM01000027">
    <property type="protein sequence ID" value="CBH96430.1"/>
    <property type="molecule type" value="Genomic_DNA"/>
</dbReference>
<comment type="caution">
    <text evidence="1">The sequence shown here is derived from an EMBL/GenBank/DDBJ whole genome shotgun (WGS) entry which is preliminary data.</text>
</comment>
<evidence type="ECO:0000313" key="1">
    <source>
        <dbReference type="EMBL" id="CBH96430.1"/>
    </source>
</evidence>
<proteinExistence type="predicted"/>
<dbReference type="Pfam" id="PF04365">
    <property type="entry name" value="BrnT_toxin"/>
    <property type="match status" value="1"/>
</dbReference>
<evidence type="ECO:0008006" key="2">
    <source>
        <dbReference type="Google" id="ProtNLM"/>
    </source>
</evidence>
<protein>
    <recommendedName>
        <fullName evidence="2">Protein containing DUF497</fullName>
    </recommendedName>
</protein>
<dbReference type="Gene3D" id="3.10.450.530">
    <property type="entry name" value="Ribonuclease toxin, BrnT, of type II toxin-antitoxin system"/>
    <property type="match status" value="1"/>
</dbReference>
<sequence length="100" mass="11853">MDIEYALQGIRFRWNADKARKNIDKHQVSFEQAAQVFLDPFVRYQDASDRGEQRDAAIGADFDFRVLFVVHMMFEDDHIRIIFARKAEPPERSRYENGND</sequence>
<dbReference type="AlphaFoldDB" id="E6PNC8"/>
<name>E6PNC8_9ZZZZ</name>
<dbReference type="InterPro" id="IPR038573">
    <property type="entry name" value="BrnT_sf"/>
</dbReference>
<dbReference type="InterPro" id="IPR007460">
    <property type="entry name" value="BrnT_toxin"/>
</dbReference>
<reference evidence="1" key="1">
    <citation type="submission" date="2009-10" db="EMBL/GenBank/DDBJ databases">
        <title>Diversity of trophic interactions inside an arsenic-rich microbial ecosystem.</title>
        <authorList>
            <person name="Bertin P.N."/>
            <person name="Heinrich-Salmeron A."/>
            <person name="Pelletier E."/>
            <person name="Goulhen-Chollet F."/>
            <person name="Arsene-Ploetze F."/>
            <person name="Gallien S."/>
            <person name="Calteau A."/>
            <person name="Vallenet D."/>
            <person name="Casiot C."/>
            <person name="Chane-Woon-Ming B."/>
            <person name="Giloteaux L."/>
            <person name="Barakat M."/>
            <person name="Bonnefoy V."/>
            <person name="Bruneel O."/>
            <person name="Chandler M."/>
            <person name="Cleiss J."/>
            <person name="Duran R."/>
            <person name="Elbaz-Poulichet F."/>
            <person name="Fonknechten N."/>
            <person name="Lauga B."/>
            <person name="Mornico D."/>
            <person name="Ortet P."/>
            <person name="Schaeffer C."/>
            <person name="Siguier P."/>
            <person name="Alexander Thil Smith A."/>
            <person name="Van Dorsselaer A."/>
            <person name="Weissenbach J."/>
            <person name="Medigue C."/>
            <person name="Le Paslier D."/>
        </authorList>
    </citation>
    <scope>NUCLEOTIDE SEQUENCE</scope>
</reference>
<gene>
    <name evidence="1" type="ORF">CARN2_1288</name>
</gene>
<organism evidence="1">
    <name type="scientific">mine drainage metagenome</name>
    <dbReference type="NCBI Taxonomy" id="410659"/>
    <lineage>
        <taxon>unclassified sequences</taxon>
        <taxon>metagenomes</taxon>
        <taxon>ecological metagenomes</taxon>
    </lineage>
</organism>